<keyword evidence="2" id="KW-0378">Hydrolase</keyword>
<dbReference type="Proteomes" id="UP000247746">
    <property type="component" value="Unassembled WGS sequence"/>
</dbReference>
<keyword evidence="1" id="KW-0547">Nucleotide-binding</keyword>
<dbReference type="InterPro" id="IPR052708">
    <property type="entry name" value="PxpC"/>
</dbReference>
<dbReference type="SUPFAM" id="SSF50891">
    <property type="entry name" value="Cyclophilin-like"/>
    <property type="match status" value="1"/>
</dbReference>
<dbReference type="EMBL" id="QJSU01000006">
    <property type="protein sequence ID" value="PYE38699.1"/>
    <property type="molecule type" value="Genomic_DNA"/>
</dbReference>
<evidence type="ECO:0000256" key="1">
    <source>
        <dbReference type="ARBA" id="ARBA00022741"/>
    </source>
</evidence>
<organism evidence="5 6">
    <name type="scientific">Psychrobacter fozii</name>
    <dbReference type="NCBI Taxonomy" id="198480"/>
    <lineage>
        <taxon>Bacteria</taxon>
        <taxon>Pseudomonadati</taxon>
        <taxon>Pseudomonadota</taxon>
        <taxon>Gammaproteobacteria</taxon>
        <taxon>Moraxellales</taxon>
        <taxon>Moraxellaceae</taxon>
        <taxon>Psychrobacter</taxon>
    </lineage>
</organism>
<name>A0A2V4UIL5_9GAMM</name>
<evidence type="ECO:0000313" key="6">
    <source>
        <dbReference type="Proteomes" id="UP000247746"/>
    </source>
</evidence>
<keyword evidence="6" id="KW-1185">Reference proteome</keyword>
<comment type="caution">
    <text evidence="5">The sequence shown here is derived from an EMBL/GenBank/DDBJ whole genome shotgun (WGS) entry which is preliminary data.</text>
</comment>
<dbReference type="Pfam" id="PF02626">
    <property type="entry name" value="CT_A_B"/>
    <property type="match status" value="1"/>
</dbReference>
<evidence type="ECO:0000313" key="5">
    <source>
        <dbReference type="EMBL" id="PYE38699.1"/>
    </source>
</evidence>
<dbReference type="GO" id="GO:0016787">
    <property type="term" value="F:hydrolase activity"/>
    <property type="evidence" value="ECO:0007669"/>
    <property type="project" value="UniProtKB-KW"/>
</dbReference>
<dbReference type="SMART" id="SM00797">
    <property type="entry name" value="AHS2"/>
    <property type="match status" value="1"/>
</dbReference>
<dbReference type="NCBIfam" id="TIGR00724">
    <property type="entry name" value="urea_amlyse_rel"/>
    <property type="match status" value="1"/>
</dbReference>
<dbReference type="InterPro" id="IPR029000">
    <property type="entry name" value="Cyclophilin-like_dom_sf"/>
</dbReference>
<dbReference type="PANTHER" id="PTHR43309">
    <property type="entry name" value="5-OXOPROLINASE SUBUNIT C"/>
    <property type="match status" value="1"/>
</dbReference>
<reference evidence="5 6" key="1">
    <citation type="submission" date="2018-06" db="EMBL/GenBank/DDBJ databases">
        <title>Genomic Encyclopedia of Type Strains, Phase III (KMG-III): the genomes of soil and plant-associated and newly described type strains.</title>
        <authorList>
            <person name="Whitman W."/>
        </authorList>
    </citation>
    <scope>NUCLEOTIDE SEQUENCE [LARGE SCALE GENOMIC DNA]</scope>
    <source>
        <strain evidence="5 6">CECT 5889</strain>
    </source>
</reference>
<dbReference type="RefSeq" id="WP_110923443.1">
    <property type="nucleotide sequence ID" value="NZ_QJSU01000006.1"/>
</dbReference>
<dbReference type="PANTHER" id="PTHR43309:SF3">
    <property type="entry name" value="5-OXOPROLINASE SUBUNIT C"/>
    <property type="match status" value="1"/>
</dbReference>
<accession>A0A2V4UIL5</accession>
<evidence type="ECO:0000256" key="3">
    <source>
        <dbReference type="ARBA" id="ARBA00022840"/>
    </source>
</evidence>
<evidence type="ECO:0000259" key="4">
    <source>
        <dbReference type="SMART" id="SM00797"/>
    </source>
</evidence>
<dbReference type="InterPro" id="IPR003778">
    <property type="entry name" value="CT_A_B"/>
</dbReference>
<feature type="domain" description="Carboxyltransferase" evidence="4">
    <location>
        <begin position="22"/>
        <end position="296"/>
    </location>
</feature>
<sequence length="307" mass="33664">MKILTASALASIQDSGRLGYRSMGVGRNGVMDSWALQAGNALMKNEANEPAIEIALGELTIQFEESVSFCLTGALYEAYLDDKRVPCYWRINATAGQTLKLLRPLQGMYTYLCVHGGFDIEPVLQSVSTNLKAGFGGFEGRYLKADDSLTVKSESSLPVIGVARLAPTEVIRVIKSSEYDCFTESSKQAFETQPWKLQSSSNRMGYRLEGATALEFSKPVEMSSHGVDIGMIQVPPQGQPIVLMADGQTTGGYPKIATVINADIGLMAQIRFGKACQFVVVSLEQALHEQQKRQHYIDQIKEYANEN</sequence>
<gene>
    <name evidence="5" type="ORF">DFP82_106104</name>
</gene>
<keyword evidence="3" id="KW-0067">ATP-binding</keyword>
<dbReference type="GO" id="GO:0005524">
    <property type="term" value="F:ATP binding"/>
    <property type="evidence" value="ECO:0007669"/>
    <property type="project" value="UniProtKB-KW"/>
</dbReference>
<protein>
    <submittedName>
        <fullName evidence="5">Biotin-dependent carboxylase-like uncharacterized protein</fullName>
    </submittedName>
</protein>
<dbReference type="AlphaFoldDB" id="A0A2V4UIL5"/>
<dbReference type="Gene3D" id="2.40.100.10">
    <property type="entry name" value="Cyclophilin-like"/>
    <property type="match status" value="1"/>
</dbReference>
<evidence type="ECO:0000256" key="2">
    <source>
        <dbReference type="ARBA" id="ARBA00022801"/>
    </source>
</evidence>
<dbReference type="OrthoDB" id="9768696at2"/>
<proteinExistence type="predicted"/>